<feature type="region of interest" description="Disordered" evidence="6">
    <location>
        <begin position="343"/>
        <end position="418"/>
    </location>
</feature>
<proteinExistence type="predicted"/>
<comment type="subcellular location">
    <subcellularLocation>
        <location evidence="1">Nucleus</location>
    </subcellularLocation>
</comment>
<dbReference type="PANTHER" id="PTHR46459">
    <property type="entry name" value="E1A-BINDING PROTEIN P400-RELATED"/>
    <property type="match status" value="1"/>
</dbReference>
<feature type="region of interest" description="Disordered" evidence="6">
    <location>
        <begin position="915"/>
        <end position="938"/>
    </location>
</feature>
<evidence type="ECO:0000256" key="5">
    <source>
        <dbReference type="ARBA" id="ARBA00029670"/>
    </source>
</evidence>
<feature type="compositionally biased region" description="Polar residues" evidence="6">
    <location>
        <begin position="1130"/>
        <end position="1139"/>
    </location>
</feature>
<sequence>MQVVEQIRLKKADAQSLLLSRKRKLAELYSVTACTGFRPQDQVNHDSYVQQLQAFQDANDLQQGRLFVESSLPPRRQITRTLSTTSAHQTQLPLDTPLKTLRRSKSPPNRVLQSSRTGSLQPVSRPESPRSHAPSRPTSTRPPDDVKSGARPSVQPDAPSNGIVPQPAGRASDIAIAQDGENTPAADSEANVLQPPNKQRPKTPIIPPPVETQDAQSSPTSSNGRQPSHTPAPEAASPTTSPGDETAPTLDIMNTKAPEPHKDGPQTPEMVIAPIHKMSISSIDVDMIDVDPSTAFDSPVQPSKHPPPSPRDTKPQKPSISVDTRNEQKSYFDARQNAGIVETPGLMSSHDASKQTPVTTPAIDPARRATRIQSGVLQKKSVSEILGETPRSASPNESPASASARAVEKERKDKERSRLSTVVFAKPQRPNVESDTIEVARVDQPSNELANSEEKDYMYTLFESKAHSQNRQGSLSYLLQHSHKTLSTSDHLVDYQYQAHCRVLKRLYQLQNLDKWSLRQRKRAEEPARPTSHWDFLLDHAKWMRTDFREERRWKLAAARSVAESCAEWVAASPADRKALQVRVRPPRLADVEMTNDSSDHISSPPGLEPHGEDDSVSEDIADPRDVVTSIAPAAIFSLGASDFTFTTEKTPAFDKLLNELPLYQPAKVEPDQAKSNLAEKLDSRWKTDIVPVSRYATDKLKVKDYKPPLKRSRYDYNVDDSPPSKRPALEPRETGVALFMPENKHVRDRIHPGHAFRPPSEHPMPSQAFFETRMSSQWLASEDDEVRRQAREYSFNWTLISELMTPPTLYNSGQDRRSAWECFERWIGLEGMPADMAKIPYFKTYSNRIETAQRNVQAQWEEHERRNGTTPVSNRKKTTLPVRVERKHNRRHLFMLDAMRKLAKKREAVRQKAMHSADMAATRKSNDVHAPRPGMKTPAEWSQLKYEREQKMAKQQEMYKQQLIAHQRAVVQQQRGGQNGTSTGLPVPPQASSQMRIGPNGAPIPGMPNGHSQVPNGQPRPPPNMMGMPPGMGMPAGMIGPKGIPQQMAGMRGGMAGSPQQIKMQQEQLLRQAQANGSHSSPNTQQASMANGQNVNNSAVFMNAMNGANGQGSPSATGNTASPRPPSSHMPQSLSSGSMPKINQLYASIKERNPTMSDDEVRNIATQQLVSWQQQATAAAAGNVSRPKVNQAALNAAMGAANSGAFAASQNANAMNMNSGLNSSAPMNQGIMSYEQAQQYHQRMRMQQAQQNAARGMPAPLGPGMTNSPVMNMARPVSQHSQTGMGPGMNRSSATPAREQRSGSVSTAVNGAQPGQSQTPAPSQGQGQQSSPRPNPSTPMPT</sequence>
<evidence type="ECO:0000256" key="1">
    <source>
        <dbReference type="ARBA" id="ARBA00004123"/>
    </source>
</evidence>
<dbReference type="PROSITE" id="PS50090">
    <property type="entry name" value="MYB_LIKE"/>
    <property type="match status" value="1"/>
</dbReference>
<feature type="domain" description="HSA" evidence="8">
    <location>
        <begin position="521"/>
        <end position="594"/>
    </location>
</feature>
<feature type="region of interest" description="Disordered" evidence="6">
    <location>
        <begin position="1052"/>
        <end position="1091"/>
    </location>
</feature>
<accession>A0AAN8ED02</accession>
<feature type="region of interest" description="Disordered" evidence="6">
    <location>
        <begin position="1001"/>
        <end position="1024"/>
    </location>
</feature>
<dbReference type="InterPro" id="IPR014012">
    <property type="entry name" value="HSA_dom"/>
</dbReference>
<keyword evidence="10" id="KW-1185">Reference proteome</keyword>
<feature type="compositionally biased region" description="Low complexity" evidence="6">
    <location>
        <begin position="1312"/>
        <end position="1333"/>
    </location>
</feature>
<feature type="region of interest" description="Disordered" evidence="6">
    <location>
        <begin position="589"/>
        <end position="619"/>
    </location>
</feature>
<feature type="domain" description="Myb-like" evidence="7">
    <location>
        <begin position="777"/>
        <end position="831"/>
    </location>
</feature>
<evidence type="ECO:0000256" key="3">
    <source>
        <dbReference type="ARBA" id="ARBA00023242"/>
    </source>
</evidence>
<feature type="region of interest" description="Disordered" evidence="6">
    <location>
        <begin position="712"/>
        <end position="733"/>
    </location>
</feature>
<comment type="caution">
    <text evidence="9">The sequence shown here is derived from an EMBL/GenBank/DDBJ whole genome shotgun (WGS) entry which is preliminary data.</text>
</comment>
<feature type="compositionally biased region" description="Polar residues" evidence="6">
    <location>
        <begin position="81"/>
        <end position="93"/>
    </location>
</feature>
<comment type="function">
    <text evidence="4">Component of the NuA4 histone acetyltransferase complex which is involved in transcriptional activation of selected genes principally by acetylation of nucleosomal histone H4 and H2A. The NuA4 complex is also involved in DNA repair.</text>
</comment>
<gene>
    <name evidence="9" type="primary">eaf1</name>
    <name evidence="9" type="ORF">OHC33_006251</name>
</gene>
<dbReference type="Pfam" id="PF13921">
    <property type="entry name" value="Myb_DNA-bind_6"/>
    <property type="match status" value="1"/>
</dbReference>
<dbReference type="Proteomes" id="UP001316803">
    <property type="component" value="Unassembled WGS sequence"/>
</dbReference>
<feature type="compositionally biased region" description="Polar residues" evidence="6">
    <location>
        <begin position="1105"/>
        <end position="1123"/>
    </location>
</feature>
<dbReference type="CDD" id="cd00167">
    <property type="entry name" value="SANT"/>
    <property type="match status" value="1"/>
</dbReference>
<dbReference type="Pfam" id="PF07529">
    <property type="entry name" value="HSA"/>
    <property type="match status" value="1"/>
</dbReference>
<keyword evidence="9" id="KW-0251">Elongation factor</keyword>
<organism evidence="9 10">
    <name type="scientific">Knufia fluminis</name>
    <dbReference type="NCBI Taxonomy" id="191047"/>
    <lineage>
        <taxon>Eukaryota</taxon>
        <taxon>Fungi</taxon>
        <taxon>Dikarya</taxon>
        <taxon>Ascomycota</taxon>
        <taxon>Pezizomycotina</taxon>
        <taxon>Eurotiomycetes</taxon>
        <taxon>Chaetothyriomycetidae</taxon>
        <taxon>Chaetothyriales</taxon>
        <taxon>Trichomeriaceae</taxon>
        <taxon>Knufia</taxon>
    </lineage>
</organism>
<feature type="compositionally biased region" description="Pro residues" evidence="6">
    <location>
        <begin position="1334"/>
        <end position="1343"/>
    </location>
</feature>
<feature type="compositionally biased region" description="Polar residues" evidence="6">
    <location>
        <begin position="213"/>
        <end position="226"/>
    </location>
</feature>
<dbReference type="EMBL" id="JAKLMC020000014">
    <property type="protein sequence ID" value="KAK5952659.1"/>
    <property type="molecule type" value="Genomic_DNA"/>
</dbReference>
<dbReference type="PROSITE" id="PS51204">
    <property type="entry name" value="HSA"/>
    <property type="match status" value="1"/>
</dbReference>
<feature type="region of interest" description="Disordered" evidence="6">
    <location>
        <begin position="971"/>
        <end position="990"/>
    </location>
</feature>
<feature type="compositionally biased region" description="Low complexity" evidence="6">
    <location>
        <begin position="227"/>
        <end position="242"/>
    </location>
</feature>
<evidence type="ECO:0000256" key="6">
    <source>
        <dbReference type="SAM" id="MobiDB-lite"/>
    </source>
</evidence>
<evidence type="ECO:0000313" key="9">
    <source>
        <dbReference type="EMBL" id="KAK5952659.1"/>
    </source>
</evidence>
<dbReference type="PANTHER" id="PTHR46459:SF1">
    <property type="entry name" value="E1A-BINDING PROTEIN P400"/>
    <property type="match status" value="1"/>
</dbReference>
<dbReference type="GO" id="GO:0035267">
    <property type="term" value="C:NuA4 histone acetyltransferase complex"/>
    <property type="evidence" value="ECO:0007669"/>
    <property type="project" value="TreeGrafter"/>
</dbReference>
<dbReference type="GO" id="GO:0003746">
    <property type="term" value="F:translation elongation factor activity"/>
    <property type="evidence" value="ECO:0007669"/>
    <property type="project" value="UniProtKB-KW"/>
</dbReference>
<feature type="compositionally biased region" description="Polar residues" evidence="6">
    <location>
        <begin position="1059"/>
        <end position="1091"/>
    </location>
</feature>
<keyword evidence="3" id="KW-0539">Nucleus</keyword>
<dbReference type="SMART" id="SM00573">
    <property type="entry name" value="HSA"/>
    <property type="match status" value="1"/>
</dbReference>
<keyword evidence="9" id="KW-0648">Protein biosynthesis</keyword>
<dbReference type="InterPro" id="IPR001005">
    <property type="entry name" value="SANT/Myb"/>
</dbReference>
<feature type="region of interest" description="Disordered" evidence="6">
    <location>
        <begin position="1250"/>
        <end position="1343"/>
    </location>
</feature>
<feature type="region of interest" description="Disordered" evidence="6">
    <location>
        <begin position="81"/>
        <end position="168"/>
    </location>
</feature>
<evidence type="ECO:0000259" key="7">
    <source>
        <dbReference type="PROSITE" id="PS50090"/>
    </source>
</evidence>
<protein>
    <recommendedName>
        <fullName evidence="5">Vacuolar import and degradation protein 21</fullName>
    </recommendedName>
</protein>
<evidence type="ECO:0000313" key="10">
    <source>
        <dbReference type="Proteomes" id="UP001316803"/>
    </source>
</evidence>
<name>A0AAN8ED02_9EURO</name>
<evidence type="ECO:0000259" key="8">
    <source>
        <dbReference type="PROSITE" id="PS51204"/>
    </source>
</evidence>
<feature type="compositionally biased region" description="Polar residues" evidence="6">
    <location>
        <begin position="981"/>
        <end position="990"/>
    </location>
</feature>
<feature type="compositionally biased region" description="Polar residues" evidence="6">
    <location>
        <begin position="1279"/>
        <end position="1296"/>
    </location>
</feature>
<dbReference type="GO" id="GO:0006281">
    <property type="term" value="P:DNA repair"/>
    <property type="evidence" value="ECO:0007669"/>
    <property type="project" value="TreeGrafter"/>
</dbReference>
<feature type="compositionally biased region" description="Polar residues" evidence="6">
    <location>
        <begin position="111"/>
        <end position="122"/>
    </location>
</feature>
<dbReference type="GO" id="GO:0006325">
    <property type="term" value="P:chromatin organization"/>
    <property type="evidence" value="ECO:0007669"/>
    <property type="project" value="UniProtKB-KW"/>
</dbReference>
<reference evidence="9 10" key="1">
    <citation type="submission" date="2022-12" db="EMBL/GenBank/DDBJ databases">
        <title>Genomic features and morphological characterization of a novel Knufia sp. strain isolated from spacecraft assembly facility.</title>
        <authorList>
            <person name="Teixeira M."/>
            <person name="Chander A.M."/>
            <person name="Stajich J.E."/>
            <person name="Venkateswaran K."/>
        </authorList>
    </citation>
    <scope>NUCLEOTIDE SEQUENCE [LARGE SCALE GENOMIC DNA]</scope>
    <source>
        <strain evidence="9 10">FJI-L2-BK-P2</strain>
    </source>
</reference>
<feature type="region of interest" description="Disordered" evidence="6">
    <location>
        <begin position="181"/>
        <end position="331"/>
    </location>
</feature>
<dbReference type="GO" id="GO:0003682">
    <property type="term" value="F:chromatin binding"/>
    <property type="evidence" value="ECO:0007669"/>
    <property type="project" value="TreeGrafter"/>
</dbReference>
<keyword evidence="2" id="KW-0156">Chromatin regulator</keyword>
<evidence type="ECO:0000256" key="4">
    <source>
        <dbReference type="ARBA" id="ARBA00025178"/>
    </source>
</evidence>
<feature type="region of interest" description="Disordered" evidence="6">
    <location>
        <begin position="1105"/>
        <end position="1140"/>
    </location>
</feature>
<evidence type="ECO:0000256" key="2">
    <source>
        <dbReference type="ARBA" id="ARBA00022853"/>
    </source>
</evidence>
<dbReference type="GO" id="GO:0005634">
    <property type="term" value="C:nucleus"/>
    <property type="evidence" value="ECO:0007669"/>
    <property type="project" value="UniProtKB-SubCell"/>
</dbReference>
<feature type="compositionally biased region" description="Low complexity" evidence="6">
    <location>
        <begin position="390"/>
        <end position="405"/>
    </location>
</feature>
<feature type="compositionally biased region" description="Basic and acidic residues" evidence="6">
    <location>
        <begin position="406"/>
        <end position="418"/>
    </location>
</feature>